<dbReference type="GO" id="GO:0017038">
    <property type="term" value="P:protein import"/>
    <property type="evidence" value="ECO:0007669"/>
    <property type="project" value="TreeGrafter"/>
</dbReference>
<dbReference type="Proteomes" id="UP000279284">
    <property type="component" value="Chromosome"/>
</dbReference>
<dbReference type="KEGG" id="nci:NCTC10296_00962"/>
<dbReference type="AlphaFoldDB" id="A0A1X3CWN7"/>
<feature type="transmembrane region" description="Helical" evidence="13">
    <location>
        <begin position="12"/>
        <end position="34"/>
    </location>
</feature>
<evidence type="ECO:0000256" key="2">
    <source>
        <dbReference type="ARBA" id="ARBA00011471"/>
    </source>
</evidence>
<dbReference type="GO" id="GO:0005886">
    <property type="term" value="C:plasma membrane"/>
    <property type="evidence" value="ECO:0007669"/>
    <property type="project" value="UniProtKB-SubCell"/>
</dbReference>
<organism evidence="15 16">
    <name type="scientific">Neisseria canis</name>
    <dbReference type="NCBI Taxonomy" id="493"/>
    <lineage>
        <taxon>Bacteria</taxon>
        <taxon>Pseudomonadati</taxon>
        <taxon>Pseudomonadota</taxon>
        <taxon>Betaproteobacteria</taxon>
        <taxon>Neisseriales</taxon>
        <taxon>Neisseriaceae</taxon>
        <taxon>Neisseria</taxon>
    </lineage>
</organism>
<evidence type="ECO:0000256" key="10">
    <source>
        <dbReference type="ARBA" id="ARBA00023136"/>
    </source>
</evidence>
<comment type="function">
    <text evidence="11">Involved in the TonB-dependent energy-dependent transport of various receptor-bound substrates. Protects ExbD from proteolytic degradation and functionally stabilizes TonB.</text>
</comment>
<name>A0A1X3CWN7_9NEIS</name>
<feature type="transmembrane region" description="Helical" evidence="13">
    <location>
        <begin position="125"/>
        <end position="151"/>
    </location>
</feature>
<evidence type="ECO:0000313" key="15">
    <source>
        <dbReference type="EMBL" id="VEF00647.1"/>
    </source>
</evidence>
<keyword evidence="10 13" id="KW-0472">Membrane</keyword>
<evidence type="ECO:0000256" key="8">
    <source>
        <dbReference type="ARBA" id="ARBA00022927"/>
    </source>
</evidence>
<evidence type="ECO:0000256" key="7">
    <source>
        <dbReference type="ARBA" id="ARBA00022692"/>
    </source>
</evidence>
<evidence type="ECO:0000256" key="1">
    <source>
        <dbReference type="ARBA" id="ARBA00004429"/>
    </source>
</evidence>
<keyword evidence="5" id="KW-1003">Cell membrane</keyword>
<dbReference type="EMBL" id="LR134313">
    <property type="protein sequence ID" value="VEF00647.1"/>
    <property type="molecule type" value="Genomic_DNA"/>
</dbReference>
<dbReference type="PANTHER" id="PTHR30625">
    <property type="entry name" value="PROTEIN TOLQ"/>
    <property type="match status" value="1"/>
</dbReference>
<keyword evidence="6" id="KW-0997">Cell inner membrane</keyword>
<dbReference type="RefSeq" id="WP_009115737.1">
    <property type="nucleotide sequence ID" value="NZ_CAUJPY010000011.1"/>
</dbReference>
<comment type="subcellular location">
    <subcellularLocation>
        <location evidence="1">Cell inner membrane</location>
        <topology evidence="1">Multi-pass membrane protein</topology>
    </subcellularLocation>
    <subcellularLocation>
        <location evidence="12">Membrane</location>
        <topology evidence="12">Multi-pass membrane protein</topology>
    </subcellularLocation>
</comment>
<evidence type="ECO:0000256" key="9">
    <source>
        <dbReference type="ARBA" id="ARBA00022989"/>
    </source>
</evidence>
<dbReference type="OrthoDB" id="9805133at2"/>
<keyword evidence="4 12" id="KW-0813">Transport</keyword>
<evidence type="ECO:0000256" key="6">
    <source>
        <dbReference type="ARBA" id="ARBA00022519"/>
    </source>
</evidence>
<evidence type="ECO:0000256" key="4">
    <source>
        <dbReference type="ARBA" id="ARBA00022448"/>
    </source>
</evidence>
<comment type="subunit">
    <text evidence="2">The accessory proteins ExbB and ExbD seem to form a complex with TonB.</text>
</comment>
<dbReference type="InterPro" id="IPR002898">
    <property type="entry name" value="MotA_ExbB_proton_chnl"/>
</dbReference>
<evidence type="ECO:0000256" key="3">
    <source>
        <dbReference type="ARBA" id="ARBA00022093"/>
    </source>
</evidence>
<evidence type="ECO:0000259" key="14">
    <source>
        <dbReference type="Pfam" id="PF01618"/>
    </source>
</evidence>
<protein>
    <recommendedName>
        <fullName evidence="3">Biopolymer transport protein ExbB</fullName>
    </recommendedName>
</protein>
<accession>A0A1X3CWN7</accession>
<dbReference type="PANTHER" id="PTHR30625:SF14">
    <property type="entry name" value="BIOPOLYMER TRANSPORT PROTEIN EXBB"/>
    <property type="match status" value="1"/>
</dbReference>
<feature type="transmembrane region" description="Helical" evidence="13">
    <location>
        <begin position="171"/>
        <end position="193"/>
    </location>
</feature>
<feature type="domain" description="MotA/TolQ/ExbB proton channel" evidence="14">
    <location>
        <begin position="101"/>
        <end position="203"/>
    </location>
</feature>
<keyword evidence="9 13" id="KW-1133">Transmembrane helix</keyword>
<keyword evidence="7 13" id="KW-0812">Transmembrane</keyword>
<evidence type="ECO:0000256" key="12">
    <source>
        <dbReference type="RuleBase" id="RU004057"/>
    </source>
</evidence>
<dbReference type="STRING" id="493.BWD07_07190"/>
<proteinExistence type="inferred from homology"/>
<dbReference type="InterPro" id="IPR050790">
    <property type="entry name" value="ExbB/TolQ_transport"/>
</dbReference>
<comment type="similarity">
    <text evidence="12">Belongs to the exbB/tolQ family.</text>
</comment>
<sequence length="219" mass="23956">MNLSLVFQSGDAVLISVFMILVLMSIATWSIIIIRAIKLMKAKSANAQIHDTVWSNKSWQDAEKMAAQNHSPMGELLQDAVRANKLYHSGSSQDLSTHLPFNQFMLRQIHHKMGMIMRKFEGGMTALASIGATAPFIGLFGTVWGIYHALINISHSGQMSIAAVAGPIGEALVATAFGLFVAIPAVLAYNFLVRSNKKLGQDMHAFAHELHVQILNSKE</sequence>
<evidence type="ECO:0000256" key="11">
    <source>
        <dbReference type="ARBA" id="ARBA00024816"/>
    </source>
</evidence>
<keyword evidence="16" id="KW-1185">Reference proteome</keyword>
<evidence type="ECO:0000313" key="16">
    <source>
        <dbReference type="Proteomes" id="UP000279284"/>
    </source>
</evidence>
<keyword evidence="8 12" id="KW-0653">Protein transport</keyword>
<dbReference type="Pfam" id="PF01618">
    <property type="entry name" value="MotA_ExbB"/>
    <property type="match status" value="1"/>
</dbReference>
<gene>
    <name evidence="15" type="primary">tolQ</name>
    <name evidence="15" type="ORF">NCTC10296_00962</name>
</gene>
<evidence type="ECO:0000256" key="13">
    <source>
        <dbReference type="SAM" id="Phobius"/>
    </source>
</evidence>
<evidence type="ECO:0000256" key="5">
    <source>
        <dbReference type="ARBA" id="ARBA00022475"/>
    </source>
</evidence>
<reference evidence="15 16" key="1">
    <citation type="submission" date="2018-12" db="EMBL/GenBank/DDBJ databases">
        <authorList>
            <consortium name="Pathogen Informatics"/>
        </authorList>
    </citation>
    <scope>NUCLEOTIDE SEQUENCE [LARGE SCALE GENOMIC DNA]</scope>
    <source>
        <strain evidence="15 16">NCTC10296</strain>
    </source>
</reference>